<proteinExistence type="predicted"/>
<dbReference type="WBParaSite" id="ACRNAN_Path_307.g1176.t1">
    <property type="protein sequence ID" value="ACRNAN_Path_307.g1176.t1"/>
    <property type="gene ID" value="ACRNAN_Path_307.g1176"/>
</dbReference>
<keyword evidence="1" id="KW-1185">Reference proteome</keyword>
<dbReference type="CDD" id="cd19941">
    <property type="entry name" value="TIL"/>
    <property type="match status" value="1"/>
</dbReference>
<dbReference type="AlphaFoldDB" id="A0A914C5A0"/>
<name>A0A914C5A0_9BILA</name>
<sequence length="374" mass="41090">MFDLIFAQDPRVNIQDLLIMSGQNPEDFMGPRHPQSNYRRGGSSLDYELGEHRPTPIGGPSIQPHENGMVVHEKTIDTLLTFVKGVILCGGEGWCGNRCCPESIPTSSHGNSPPPYQYRPGKGTPDVRRTPQICYPVCQPTCTAKCIEAARILMETKNQNSMGISGLETEDGKSLMASIPLCRPACMPKCEENCLKKKQKPMKVTCRPACMPDCTPSCVASPPLMVPCATSSSTIKGCACPPGYVQCSNFTCCMRYRTMAVRYRKLLPGYLYADNATSLIYGASSSNISSTPQNSTLDNQFLTSVNMTLSQNGTTEKEDMEYIINYDYDLDAKPIDKSRLGEEQKGSKGVFAIITSITNDPIDFEEKVDEIVVP</sequence>
<accession>A0A914C5A0</accession>
<dbReference type="PANTHER" id="PTHR31895:SF17">
    <property type="entry name" value="TIL DOMAIN-CONTAINING PROTEIN"/>
    <property type="match status" value="1"/>
</dbReference>
<organism evidence="1 2">
    <name type="scientific">Acrobeloides nanus</name>
    <dbReference type="NCBI Taxonomy" id="290746"/>
    <lineage>
        <taxon>Eukaryota</taxon>
        <taxon>Metazoa</taxon>
        <taxon>Ecdysozoa</taxon>
        <taxon>Nematoda</taxon>
        <taxon>Chromadorea</taxon>
        <taxon>Rhabditida</taxon>
        <taxon>Tylenchina</taxon>
        <taxon>Cephalobomorpha</taxon>
        <taxon>Cephaloboidea</taxon>
        <taxon>Cephalobidae</taxon>
        <taxon>Acrobeloides</taxon>
    </lineage>
</organism>
<evidence type="ECO:0000313" key="2">
    <source>
        <dbReference type="WBParaSite" id="ACRNAN_Path_307.g1176.t1"/>
    </source>
</evidence>
<protein>
    <submittedName>
        <fullName evidence="2">Uncharacterized protein</fullName>
    </submittedName>
</protein>
<reference evidence="2" key="1">
    <citation type="submission" date="2022-11" db="UniProtKB">
        <authorList>
            <consortium name="WormBaseParasite"/>
        </authorList>
    </citation>
    <scope>IDENTIFICATION</scope>
</reference>
<dbReference type="Proteomes" id="UP000887540">
    <property type="component" value="Unplaced"/>
</dbReference>
<dbReference type="PANTHER" id="PTHR31895">
    <property type="entry name" value="PROTEIN CBG03177-RELATED"/>
    <property type="match status" value="1"/>
</dbReference>
<evidence type="ECO:0000313" key="1">
    <source>
        <dbReference type="Proteomes" id="UP000887540"/>
    </source>
</evidence>